<evidence type="ECO:0000256" key="2">
    <source>
        <dbReference type="SAM" id="SignalP"/>
    </source>
</evidence>
<keyword evidence="4" id="KW-1185">Reference proteome</keyword>
<accession>A0A917ZSD1</accession>
<feature type="region of interest" description="Disordered" evidence="1">
    <location>
        <begin position="137"/>
        <end position="196"/>
    </location>
</feature>
<proteinExistence type="predicted"/>
<evidence type="ECO:0000313" key="3">
    <source>
        <dbReference type="EMBL" id="GGO89334.1"/>
    </source>
</evidence>
<reference evidence="3" key="2">
    <citation type="submission" date="2020-09" db="EMBL/GenBank/DDBJ databases">
        <authorList>
            <person name="Sun Q."/>
            <person name="Zhou Y."/>
        </authorList>
    </citation>
    <scope>NUCLEOTIDE SEQUENCE</scope>
    <source>
        <strain evidence="3">CGMCC 4.7201</strain>
    </source>
</reference>
<evidence type="ECO:0008006" key="5">
    <source>
        <dbReference type="Google" id="ProtNLM"/>
    </source>
</evidence>
<organism evidence="3 4">
    <name type="scientific">Wenjunlia tyrosinilytica</name>
    <dbReference type="NCBI Taxonomy" id="1544741"/>
    <lineage>
        <taxon>Bacteria</taxon>
        <taxon>Bacillati</taxon>
        <taxon>Actinomycetota</taxon>
        <taxon>Actinomycetes</taxon>
        <taxon>Kitasatosporales</taxon>
        <taxon>Streptomycetaceae</taxon>
        <taxon>Wenjunlia</taxon>
    </lineage>
</organism>
<gene>
    <name evidence="3" type="ORF">GCM10012280_32190</name>
</gene>
<comment type="caution">
    <text evidence="3">The sequence shown here is derived from an EMBL/GenBank/DDBJ whole genome shotgun (WGS) entry which is preliminary data.</text>
</comment>
<feature type="chain" id="PRO_5039681273" description="Small secreted protein" evidence="2">
    <location>
        <begin position="19"/>
        <end position="196"/>
    </location>
</feature>
<feature type="signal peptide" evidence="2">
    <location>
        <begin position="1"/>
        <end position="18"/>
    </location>
</feature>
<dbReference type="AlphaFoldDB" id="A0A917ZSD1"/>
<evidence type="ECO:0000313" key="4">
    <source>
        <dbReference type="Proteomes" id="UP000641932"/>
    </source>
</evidence>
<dbReference type="Proteomes" id="UP000641932">
    <property type="component" value="Unassembled WGS sequence"/>
</dbReference>
<evidence type="ECO:0000256" key="1">
    <source>
        <dbReference type="SAM" id="MobiDB-lite"/>
    </source>
</evidence>
<reference evidence="3" key="1">
    <citation type="journal article" date="2014" name="Int. J. Syst. Evol. Microbiol.">
        <title>Complete genome sequence of Corynebacterium casei LMG S-19264T (=DSM 44701T), isolated from a smear-ripened cheese.</title>
        <authorList>
            <consortium name="US DOE Joint Genome Institute (JGI-PGF)"/>
            <person name="Walter F."/>
            <person name="Albersmeier A."/>
            <person name="Kalinowski J."/>
            <person name="Ruckert C."/>
        </authorList>
    </citation>
    <scope>NUCLEOTIDE SEQUENCE</scope>
    <source>
        <strain evidence="3">CGMCC 4.7201</strain>
    </source>
</reference>
<dbReference type="EMBL" id="BMMS01000013">
    <property type="protein sequence ID" value="GGO89334.1"/>
    <property type="molecule type" value="Genomic_DNA"/>
</dbReference>
<sequence length="196" mass="20062">MKKKLAAALTGAALAALALTGCGGDDSGKKRDNWAKDVCDSVRNPFDSAQQALADIGQVKPDEKPEALKKRLTSDMDRVAKAYDQLAAGVNSAGAPPVDNGATLQKNAVQDLNDSSKAYRDLQKKVAALDTKDQSKFADGLNDLGTETETLGKKGSAGLDKLQAGDLGKAMAKQPGCKASGPSSTVPNGTTGSGNG</sequence>
<feature type="compositionally biased region" description="Polar residues" evidence="1">
    <location>
        <begin position="181"/>
        <end position="190"/>
    </location>
</feature>
<name>A0A917ZSD1_9ACTN</name>
<protein>
    <recommendedName>
        <fullName evidence="5">Small secreted protein</fullName>
    </recommendedName>
</protein>
<dbReference type="RefSeq" id="WP_229698474.1">
    <property type="nucleotide sequence ID" value="NZ_BMMS01000013.1"/>
</dbReference>
<dbReference type="PROSITE" id="PS51257">
    <property type="entry name" value="PROKAR_LIPOPROTEIN"/>
    <property type="match status" value="1"/>
</dbReference>
<keyword evidence="2" id="KW-0732">Signal</keyword>